<dbReference type="GO" id="GO:0009401">
    <property type="term" value="P:phosphoenolpyruvate-dependent sugar phosphotransferase system"/>
    <property type="evidence" value="ECO:0007669"/>
    <property type="project" value="UniProtKB-KW"/>
</dbReference>
<dbReference type="NCBIfam" id="TIGR02002">
    <property type="entry name" value="PTS-II-BC-glcB"/>
    <property type="match status" value="1"/>
</dbReference>
<accession>A0A2S6D7J3</accession>
<feature type="transmembrane region" description="Helical" evidence="12">
    <location>
        <begin position="122"/>
        <end position="150"/>
    </location>
</feature>
<evidence type="ECO:0000256" key="6">
    <source>
        <dbReference type="ARBA" id="ARBA00022683"/>
    </source>
</evidence>
<evidence type="ECO:0000256" key="11">
    <source>
        <dbReference type="PROSITE-ProRule" id="PRU00421"/>
    </source>
</evidence>
<evidence type="ECO:0000256" key="7">
    <source>
        <dbReference type="ARBA" id="ARBA00022692"/>
    </source>
</evidence>
<keyword evidence="8" id="KW-0418">Kinase</keyword>
<dbReference type="GO" id="GO:0055056">
    <property type="term" value="F:D-glucose transmembrane transporter activity"/>
    <property type="evidence" value="ECO:0007669"/>
    <property type="project" value="InterPro"/>
</dbReference>
<evidence type="ECO:0000259" key="14">
    <source>
        <dbReference type="PROSITE" id="PS51098"/>
    </source>
</evidence>
<evidence type="ECO:0000313" key="19">
    <source>
        <dbReference type="EMBL" id="SUK28941.1"/>
    </source>
</evidence>
<dbReference type="Pfam" id="PF00367">
    <property type="entry name" value="PTS_EIIB"/>
    <property type="match status" value="1"/>
</dbReference>
<dbReference type="EMBL" id="CP053070">
    <property type="protein sequence ID" value="QJR06413.1"/>
    <property type="molecule type" value="Genomic_DNA"/>
</dbReference>
<dbReference type="AlphaFoldDB" id="A0A2S6D7J3"/>
<dbReference type="InterPro" id="IPR001127">
    <property type="entry name" value="PTS_EIIA_1_perm"/>
</dbReference>
<keyword evidence="5" id="KW-0808">Transferase</keyword>
<keyword evidence="7 12" id="KW-0812">Transmembrane</keyword>
<dbReference type="SUPFAM" id="SSF51261">
    <property type="entry name" value="Duplicated hybrid motif"/>
    <property type="match status" value="1"/>
</dbReference>
<evidence type="ECO:0000313" key="17">
    <source>
        <dbReference type="EMBL" id="PPJ75692.1"/>
    </source>
</evidence>
<dbReference type="Gene3D" id="3.30.1360.60">
    <property type="entry name" value="Glucose permease domain IIB"/>
    <property type="match status" value="1"/>
</dbReference>
<evidence type="ECO:0000256" key="12">
    <source>
        <dbReference type="SAM" id="Phobius"/>
    </source>
</evidence>
<evidence type="ECO:0000256" key="2">
    <source>
        <dbReference type="ARBA" id="ARBA00022448"/>
    </source>
</evidence>
<dbReference type="FunFam" id="2.70.70.10:FF:000001">
    <property type="entry name" value="PTS system glucose-specific IIA component"/>
    <property type="match status" value="1"/>
</dbReference>
<dbReference type="GO" id="GO:0005886">
    <property type="term" value="C:plasma membrane"/>
    <property type="evidence" value="ECO:0007669"/>
    <property type="project" value="UniProtKB-SubCell"/>
</dbReference>
<evidence type="ECO:0000256" key="8">
    <source>
        <dbReference type="ARBA" id="ARBA00022777"/>
    </source>
</evidence>
<keyword evidence="3" id="KW-1003">Cell membrane</keyword>
<feature type="transmembrane region" description="Helical" evidence="12">
    <location>
        <begin position="278"/>
        <end position="296"/>
    </location>
</feature>
<dbReference type="PROSITE" id="PS00371">
    <property type="entry name" value="PTS_EIIA_TYPE_1_HIS"/>
    <property type="match status" value="1"/>
</dbReference>
<reference evidence="16 22" key="3">
    <citation type="journal article" date="2019" name="Int. J. Infect. Dis.">
        <title>Characterization of a community-acquired methicillin-resistant sequence type 338 Staphylococcus aureus strain containing a staphylococcal cassette chromosome mec type VT.</title>
        <authorList>
            <person name="Chen Y."/>
            <person name="Hong J."/>
            <person name="Chen Y."/>
            <person name="Wang H."/>
            <person name="Yu Y."/>
            <person name="Qu T."/>
        </authorList>
    </citation>
    <scope>NUCLEOTIDE SEQUENCE [LARGE SCALE GENOMIC DNA]</scope>
    <source>
        <strain evidence="16 22">LJ05</strain>
    </source>
</reference>
<dbReference type="FunFam" id="3.30.1360.60:FF:000001">
    <property type="entry name" value="PTS system glucose-specific IIBC component PtsG"/>
    <property type="match status" value="1"/>
</dbReference>
<evidence type="ECO:0000313" key="23">
    <source>
        <dbReference type="Proteomes" id="UP000502818"/>
    </source>
</evidence>
<reference evidence="17 20" key="1">
    <citation type="submission" date="2017-11" db="EMBL/GenBank/DDBJ databases">
        <authorList>
            <person name="Founou R.C."/>
            <person name="Founou L."/>
            <person name="Allam M."/>
            <person name="Ismail A."/>
            <person name="Essack S.Y."/>
        </authorList>
    </citation>
    <scope>NUCLEOTIDE SEQUENCE [LARGE SCALE GENOMIC DNA]</scope>
    <source>
        <strain evidence="17 20">G703N2B1</strain>
    </source>
</reference>
<reference evidence="19 21" key="2">
    <citation type="submission" date="2018-06" db="EMBL/GenBank/DDBJ databases">
        <authorList>
            <consortium name="Pathogen Informatics"/>
            <person name="Doyle S."/>
        </authorList>
    </citation>
    <scope>NUCLEOTIDE SEQUENCE [LARGE SCALE GENOMIC DNA]</scope>
    <source>
        <strain evidence="19 21">NCTC6133</strain>
    </source>
</reference>
<evidence type="ECO:0000256" key="4">
    <source>
        <dbReference type="ARBA" id="ARBA00022597"/>
    </source>
</evidence>
<evidence type="ECO:0000256" key="5">
    <source>
        <dbReference type="ARBA" id="ARBA00022679"/>
    </source>
</evidence>
<dbReference type="GO" id="GO:0090563">
    <property type="term" value="F:protein-phosphocysteine-sugar phosphotransferase activity"/>
    <property type="evidence" value="ECO:0007669"/>
    <property type="project" value="TreeGrafter"/>
</dbReference>
<feature type="transmembrane region" description="Helical" evidence="12">
    <location>
        <begin position="326"/>
        <end position="350"/>
    </location>
</feature>
<dbReference type="PROSITE" id="PS51103">
    <property type="entry name" value="PTS_EIIC_TYPE_1"/>
    <property type="match status" value="1"/>
</dbReference>
<dbReference type="Proteomes" id="UP000255091">
    <property type="component" value="Unassembled WGS sequence"/>
</dbReference>
<sequence>MRKKLFGQLQRIGKALMLPVAILPAAGLLLAIGTAIQGEALQHYLPFIQNGGVQNVAKLMTAAGSIIFENLPMIFALGVAIGLAGGDGVAAIAAFVGYIIMNKTMGDFLQVTPKNVTDPASGYASILGIPTLQTGVFGGIIIGALAAWCYNKFYNINLPSYLGFFAGKRFVPIMMATTSFILAFPMALIWPTIQTGLNAFSTGLLDSNTGVAVFLFGFIKRLLIPFGLHHIFHAPFWFEFGSWKNAAGEIIHGDQRIFIEQIREGAHLTAGKFMQGEFPVMMFGLPAAALAIYHSAKPENKKVVAGLMGSAALTSFLTGITEPLEFSFLFVAPLLFFIHAVLDGLSFLTLYLLDVHLGYTFSGGFIDYVLLGVLPNKTQWWLVIPVGLVYAVIYYFVFRFLIVKLKYKTPGREDKQSQAVTASATELPYAVLEAMGGKANIKHLDACITRLRVEVNDKSKVDVPGLKDLGASGVLEVGNNMQAIFGPKSDQIKHEMQQIMNGQVVENPTTMEDDKDETVVVAEDKSATSELSHIVHAPLTGEVTPLSEVPDQVFSEKMMGDGIAIKPSQGEVRAPFNGKVQMIFPTKHAIGLVSDSGLELLIHIGLDTVKLNGEGFTLHVEEGQEVKQGDLLINFDLDYIRNHAKSDITPIIVTQGNITNLDFKQGEHGNISFGDQLFEAK</sequence>
<protein>
    <submittedName>
        <fullName evidence="16">PTS glucose EIICBA component</fullName>
    </submittedName>
    <submittedName>
        <fullName evidence="19">PTS system transporter subunit IIABC</fullName>
    </submittedName>
    <submittedName>
        <fullName evidence="18">PTS transporter subunit EIIC</fullName>
    </submittedName>
</protein>
<evidence type="ECO:0000313" key="20">
    <source>
        <dbReference type="Proteomes" id="UP000238775"/>
    </source>
</evidence>
<comment type="subcellular location">
    <subcellularLocation>
        <location evidence="1">Cell membrane</location>
        <topology evidence="1">Multi-pass membrane protein</topology>
    </subcellularLocation>
</comment>
<evidence type="ECO:0000313" key="18">
    <source>
        <dbReference type="EMBL" id="QJR06413.1"/>
    </source>
</evidence>
<dbReference type="Pfam" id="PF00358">
    <property type="entry name" value="PTS_EIIA_1"/>
    <property type="match status" value="1"/>
</dbReference>
<feature type="active site" description="Phosphocysteine intermediate; for EIIB activity" evidence="11">
    <location>
        <position position="447"/>
    </location>
</feature>
<dbReference type="EMBL" id="WFHO01000007">
    <property type="protein sequence ID" value="MUG51622.1"/>
    <property type="molecule type" value="Genomic_DNA"/>
</dbReference>
<evidence type="ECO:0000313" key="22">
    <source>
        <dbReference type="Proteomes" id="UP000463077"/>
    </source>
</evidence>
<dbReference type="PROSITE" id="PS51098">
    <property type="entry name" value="PTS_EIIB_TYPE_1"/>
    <property type="match status" value="1"/>
</dbReference>
<dbReference type="PROSITE" id="PS01035">
    <property type="entry name" value="PTS_EIIB_TYPE_1_CYS"/>
    <property type="match status" value="1"/>
</dbReference>
<dbReference type="InterPro" id="IPR036878">
    <property type="entry name" value="Glu_permease_IIB"/>
</dbReference>
<evidence type="ECO:0000259" key="15">
    <source>
        <dbReference type="PROSITE" id="PS51103"/>
    </source>
</evidence>
<keyword evidence="10 12" id="KW-0472">Membrane</keyword>
<dbReference type="InterPro" id="IPR011299">
    <property type="entry name" value="PTS_IIBC_glc"/>
</dbReference>
<dbReference type="PANTHER" id="PTHR30009:SF20">
    <property type="entry name" value="PTS SYSTEM GLUCOSE-SPECIFIC EIICB COMPONENT-RELATED"/>
    <property type="match status" value="1"/>
</dbReference>
<dbReference type="CDD" id="cd00210">
    <property type="entry name" value="PTS_IIA_glc"/>
    <property type="match status" value="1"/>
</dbReference>
<dbReference type="InterPro" id="IPR018113">
    <property type="entry name" value="PTrfase_EIIB_Cys"/>
</dbReference>
<feature type="transmembrane region" description="Helical" evidence="12">
    <location>
        <begin position="170"/>
        <end position="190"/>
    </location>
</feature>
<dbReference type="InterPro" id="IPR011055">
    <property type="entry name" value="Dup_hybrid_motif"/>
</dbReference>
<proteinExistence type="predicted"/>
<feature type="domain" description="PTS EIIA type-1" evidence="13">
    <location>
        <begin position="551"/>
        <end position="655"/>
    </location>
</feature>
<evidence type="ECO:0000259" key="13">
    <source>
        <dbReference type="PROSITE" id="PS51093"/>
    </source>
</evidence>
<dbReference type="InterPro" id="IPR050429">
    <property type="entry name" value="PTS_Glucose_EIICBA"/>
</dbReference>
<dbReference type="EMBL" id="UHAP01000001">
    <property type="protein sequence ID" value="SUK28941.1"/>
    <property type="molecule type" value="Genomic_DNA"/>
</dbReference>
<keyword evidence="9 12" id="KW-1133">Transmembrane helix</keyword>
<organism evidence="19 21">
    <name type="scientific">Staphylococcus aureus</name>
    <dbReference type="NCBI Taxonomy" id="1280"/>
    <lineage>
        <taxon>Bacteria</taxon>
        <taxon>Bacillati</taxon>
        <taxon>Bacillota</taxon>
        <taxon>Bacilli</taxon>
        <taxon>Bacillales</taxon>
        <taxon>Staphylococcaceae</taxon>
        <taxon>Staphylococcus</taxon>
    </lineage>
</organism>
<keyword evidence="2" id="KW-0813">Transport</keyword>
<dbReference type="InterPro" id="IPR001996">
    <property type="entry name" value="PTS_IIB_1"/>
</dbReference>
<dbReference type="InterPro" id="IPR003352">
    <property type="entry name" value="PTS_EIIC"/>
</dbReference>
<evidence type="ECO:0000313" key="21">
    <source>
        <dbReference type="Proteomes" id="UP000255091"/>
    </source>
</evidence>
<evidence type="ECO:0000256" key="9">
    <source>
        <dbReference type="ARBA" id="ARBA00022989"/>
    </source>
</evidence>
<dbReference type="SUPFAM" id="SSF55604">
    <property type="entry name" value="Glucose permease domain IIB"/>
    <property type="match status" value="1"/>
</dbReference>
<feature type="domain" description="PTS EIIB type-1" evidence="14">
    <location>
        <begin position="425"/>
        <end position="506"/>
    </location>
</feature>
<evidence type="ECO:0000256" key="10">
    <source>
        <dbReference type="ARBA" id="ARBA00023136"/>
    </source>
</evidence>
<dbReference type="Proteomes" id="UP000463077">
    <property type="component" value="Unassembled WGS sequence"/>
</dbReference>
<dbReference type="NCBIfam" id="TIGR00826">
    <property type="entry name" value="EIIB_glc"/>
    <property type="match status" value="1"/>
</dbReference>
<feature type="transmembrane region" description="Helical" evidence="12">
    <location>
        <begin position="12"/>
        <end position="36"/>
    </location>
</feature>
<dbReference type="EMBL" id="PGWZ01000323">
    <property type="protein sequence ID" value="PPJ75692.1"/>
    <property type="molecule type" value="Genomic_DNA"/>
</dbReference>
<dbReference type="GO" id="GO:0008982">
    <property type="term" value="F:protein-N(PI)-phosphohistidine-sugar phosphotransferase activity"/>
    <property type="evidence" value="ECO:0007669"/>
    <property type="project" value="InterPro"/>
</dbReference>
<feature type="transmembrane region" description="Helical" evidence="12">
    <location>
        <begin position="357"/>
        <end position="374"/>
    </location>
</feature>
<name>A0A2S6D7J3_STAAU</name>
<dbReference type="Gene3D" id="2.70.70.10">
    <property type="entry name" value="Glucose Permease (Domain IIA)"/>
    <property type="match status" value="1"/>
</dbReference>
<feature type="transmembrane region" description="Helical" evidence="12">
    <location>
        <begin position="303"/>
        <end position="320"/>
    </location>
</feature>
<dbReference type="Pfam" id="PF02378">
    <property type="entry name" value="PTS_EIIC"/>
    <property type="match status" value="1"/>
</dbReference>
<gene>
    <name evidence="19" type="primary">ptsG_1</name>
    <name evidence="17" type="ORF">CV021_03705</name>
    <name evidence="16" type="ORF">GAY54_03535</name>
    <name evidence="18" type="ORF">HH313_000174</name>
    <name evidence="19" type="ORF">NCTC6133_00193</name>
</gene>
<feature type="transmembrane region" description="Helical" evidence="12">
    <location>
        <begin position="380"/>
        <end position="402"/>
    </location>
</feature>
<dbReference type="CDD" id="cd00212">
    <property type="entry name" value="PTS_IIB_glc"/>
    <property type="match status" value="1"/>
</dbReference>
<dbReference type="GO" id="GO:0016301">
    <property type="term" value="F:kinase activity"/>
    <property type="evidence" value="ECO:0007669"/>
    <property type="project" value="UniProtKB-KW"/>
</dbReference>
<reference evidence="18 23" key="4">
    <citation type="submission" date="2020-04" db="EMBL/GenBank/DDBJ databases">
        <authorList>
            <person name="Kim J.-M."/>
            <person name="Chung S.H."/>
            <person name="Kim I."/>
            <person name="Kim J.-S."/>
        </authorList>
    </citation>
    <scope>NUCLEOTIDE SEQUENCE [LARGE SCALE GENOMIC DNA]</scope>
    <source>
        <strain evidence="18">HL20709</strain>
    </source>
</reference>
<dbReference type="KEGG" id="sams:NI36_00865"/>
<dbReference type="RefSeq" id="WP_001227713.1">
    <property type="nucleotide sequence ID" value="NZ_BAABSP010000001.1"/>
</dbReference>
<feature type="domain" description="PTS EIIC type-1" evidence="15">
    <location>
        <begin position="3"/>
        <end position="414"/>
    </location>
</feature>
<dbReference type="GO" id="GO:1904659">
    <property type="term" value="P:D-glucose transmembrane transport"/>
    <property type="evidence" value="ECO:0007669"/>
    <property type="project" value="InterPro"/>
</dbReference>
<dbReference type="InterPro" id="IPR013013">
    <property type="entry name" value="PTS_EIIC_1"/>
</dbReference>
<dbReference type="PROSITE" id="PS51093">
    <property type="entry name" value="PTS_EIIA_TYPE_1"/>
    <property type="match status" value="1"/>
</dbReference>
<evidence type="ECO:0000256" key="1">
    <source>
        <dbReference type="ARBA" id="ARBA00004651"/>
    </source>
</evidence>
<dbReference type="PANTHER" id="PTHR30009">
    <property type="entry name" value="CYTOCHROME C-TYPE SYNTHESIS PROTEIN AND PTS TRANSMEMBRANE COMPONENT"/>
    <property type="match status" value="1"/>
</dbReference>
<evidence type="ECO:0000256" key="3">
    <source>
        <dbReference type="ARBA" id="ARBA00022475"/>
    </source>
</evidence>
<dbReference type="NCBIfam" id="TIGR00830">
    <property type="entry name" value="PTBA"/>
    <property type="match status" value="1"/>
</dbReference>
<keyword evidence="6" id="KW-0598">Phosphotransferase system</keyword>
<dbReference type="Proteomes" id="UP000238775">
    <property type="component" value="Unassembled WGS sequence"/>
</dbReference>
<feature type="transmembrane region" description="Helical" evidence="12">
    <location>
        <begin position="74"/>
        <end position="101"/>
    </location>
</feature>
<dbReference type="Proteomes" id="UP000502818">
    <property type="component" value="Chromosome"/>
</dbReference>
<evidence type="ECO:0000313" key="16">
    <source>
        <dbReference type="EMBL" id="MUG51622.1"/>
    </source>
</evidence>
<keyword evidence="4" id="KW-0762">Sugar transport</keyword>